<dbReference type="NCBIfam" id="TIGR01552">
    <property type="entry name" value="phd_fam"/>
    <property type="match status" value="1"/>
</dbReference>
<dbReference type="SUPFAM" id="SSF143120">
    <property type="entry name" value="YefM-like"/>
    <property type="match status" value="1"/>
</dbReference>
<proteinExistence type="inferred from homology"/>
<name>A0A840NMY3_9PSEU</name>
<protein>
    <submittedName>
        <fullName evidence="2">Prevent-host-death family protein</fullName>
    </submittedName>
</protein>
<accession>A0A840NMY3</accession>
<organism evidence="2 3">
    <name type="scientific">Saccharopolyspora gloriosae</name>
    <dbReference type="NCBI Taxonomy" id="455344"/>
    <lineage>
        <taxon>Bacteria</taxon>
        <taxon>Bacillati</taxon>
        <taxon>Actinomycetota</taxon>
        <taxon>Actinomycetes</taxon>
        <taxon>Pseudonocardiales</taxon>
        <taxon>Pseudonocardiaceae</taxon>
        <taxon>Saccharopolyspora</taxon>
    </lineage>
</organism>
<dbReference type="Proteomes" id="UP000580474">
    <property type="component" value="Unassembled WGS sequence"/>
</dbReference>
<dbReference type="AlphaFoldDB" id="A0A840NMY3"/>
<evidence type="ECO:0000256" key="1">
    <source>
        <dbReference type="ARBA" id="ARBA00009981"/>
    </source>
</evidence>
<gene>
    <name evidence="2" type="ORF">BJ969_004453</name>
</gene>
<dbReference type="InterPro" id="IPR036165">
    <property type="entry name" value="YefM-like_sf"/>
</dbReference>
<evidence type="ECO:0000313" key="2">
    <source>
        <dbReference type="EMBL" id="MBB5071365.1"/>
    </source>
</evidence>
<dbReference type="RefSeq" id="WP_184481659.1">
    <property type="nucleotide sequence ID" value="NZ_JACHIV010000001.1"/>
</dbReference>
<dbReference type="Gene3D" id="3.40.1620.10">
    <property type="entry name" value="YefM-like domain"/>
    <property type="match status" value="1"/>
</dbReference>
<comment type="similarity">
    <text evidence="1">Belongs to the phD/YefM antitoxin family.</text>
</comment>
<sequence length="90" mass="9231">MATEISVEEAQARLPELLDRVESGEEIVITRFGAPSVALQRAGAGRSREVVTSGVLTAAWLAPIAGDAAADSGTFDFGTDYSAGEVGFSG</sequence>
<reference evidence="2 3" key="1">
    <citation type="submission" date="2020-08" db="EMBL/GenBank/DDBJ databases">
        <title>Sequencing the genomes of 1000 actinobacteria strains.</title>
        <authorList>
            <person name="Klenk H.-P."/>
        </authorList>
    </citation>
    <scope>NUCLEOTIDE SEQUENCE [LARGE SCALE GENOMIC DNA]</scope>
    <source>
        <strain evidence="2 3">DSM 45582</strain>
    </source>
</reference>
<comment type="caution">
    <text evidence="2">The sequence shown here is derived from an EMBL/GenBank/DDBJ whole genome shotgun (WGS) entry which is preliminary data.</text>
</comment>
<evidence type="ECO:0000313" key="3">
    <source>
        <dbReference type="Proteomes" id="UP000580474"/>
    </source>
</evidence>
<keyword evidence="3" id="KW-1185">Reference proteome</keyword>
<dbReference type="EMBL" id="JACHIV010000001">
    <property type="protein sequence ID" value="MBB5071365.1"/>
    <property type="molecule type" value="Genomic_DNA"/>
</dbReference>